<reference evidence="3 4" key="1">
    <citation type="submission" date="2019-11" db="EMBL/GenBank/DDBJ databases">
        <title>Draft genome sequence of Paludibacterium sp. dN18-1.</title>
        <authorList>
            <person name="Im W.-T."/>
        </authorList>
    </citation>
    <scope>NUCLEOTIDE SEQUENCE [LARGE SCALE GENOMIC DNA]</scope>
    <source>
        <strain evidence="4">dN 18-1</strain>
    </source>
</reference>
<gene>
    <name evidence="3" type="ORF">GKE73_13310</name>
</gene>
<dbReference type="CDD" id="cd02423">
    <property type="entry name" value="Peptidase_C39G"/>
    <property type="match status" value="1"/>
</dbReference>
<accession>A0A844GD06</accession>
<proteinExistence type="predicted"/>
<dbReference type="GO" id="GO:0006508">
    <property type="term" value="P:proteolysis"/>
    <property type="evidence" value="ECO:0007669"/>
    <property type="project" value="InterPro"/>
</dbReference>
<dbReference type="Proteomes" id="UP000446658">
    <property type="component" value="Unassembled WGS sequence"/>
</dbReference>
<feature type="chain" id="PRO_5032448280" evidence="1">
    <location>
        <begin position="23"/>
        <end position="230"/>
    </location>
</feature>
<dbReference type="Pfam" id="PF03412">
    <property type="entry name" value="Peptidase_C39"/>
    <property type="match status" value="1"/>
</dbReference>
<protein>
    <submittedName>
        <fullName evidence="3">Peptidase C39</fullName>
    </submittedName>
</protein>
<dbReference type="Gene3D" id="3.90.70.10">
    <property type="entry name" value="Cysteine proteinases"/>
    <property type="match status" value="1"/>
</dbReference>
<evidence type="ECO:0000256" key="1">
    <source>
        <dbReference type="SAM" id="SignalP"/>
    </source>
</evidence>
<feature type="signal peptide" evidence="1">
    <location>
        <begin position="1"/>
        <end position="22"/>
    </location>
</feature>
<dbReference type="InterPro" id="IPR005074">
    <property type="entry name" value="Peptidase_C39"/>
</dbReference>
<dbReference type="PROSITE" id="PS50990">
    <property type="entry name" value="PEPTIDASE_C39"/>
    <property type="match status" value="1"/>
</dbReference>
<name>A0A844GD06_9NEIS</name>
<evidence type="ECO:0000313" key="3">
    <source>
        <dbReference type="EMBL" id="MTD33652.1"/>
    </source>
</evidence>
<keyword evidence="1" id="KW-0732">Signal</keyword>
<organism evidence="3 4">
    <name type="scientific">Paludibacterium denitrificans</name>
    <dbReference type="NCBI Taxonomy" id="2675226"/>
    <lineage>
        <taxon>Bacteria</taxon>
        <taxon>Pseudomonadati</taxon>
        <taxon>Pseudomonadota</taxon>
        <taxon>Betaproteobacteria</taxon>
        <taxon>Neisseriales</taxon>
        <taxon>Chromobacteriaceae</taxon>
        <taxon>Paludibacterium</taxon>
    </lineage>
</organism>
<dbReference type="GO" id="GO:0008233">
    <property type="term" value="F:peptidase activity"/>
    <property type="evidence" value="ECO:0007669"/>
    <property type="project" value="InterPro"/>
</dbReference>
<evidence type="ECO:0000259" key="2">
    <source>
        <dbReference type="PROSITE" id="PS50990"/>
    </source>
</evidence>
<evidence type="ECO:0000313" key="4">
    <source>
        <dbReference type="Proteomes" id="UP000446658"/>
    </source>
</evidence>
<keyword evidence="4" id="KW-1185">Reference proteome</keyword>
<dbReference type="RefSeq" id="WP_230370719.1">
    <property type="nucleotide sequence ID" value="NZ_WLYX01000001.1"/>
</dbReference>
<dbReference type="GO" id="GO:0016020">
    <property type="term" value="C:membrane"/>
    <property type="evidence" value="ECO:0007669"/>
    <property type="project" value="InterPro"/>
</dbReference>
<comment type="caution">
    <text evidence="3">The sequence shown here is derived from an EMBL/GenBank/DDBJ whole genome shotgun (WGS) entry which is preliminary data.</text>
</comment>
<feature type="domain" description="Peptidase C39" evidence="2">
    <location>
        <begin position="54"/>
        <end position="184"/>
    </location>
</feature>
<dbReference type="EMBL" id="WLYX01000001">
    <property type="protein sequence ID" value="MTD33652.1"/>
    <property type="molecule type" value="Genomic_DNA"/>
</dbReference>
<dbReference type="AlphaFoldDB" id="A0A844GD06"/>
<sequence length="230" mass="25620">MLMNRFCTFLLLLLGISTTLHAAELAIPAFTGDGEPSKRLTSLREIRFQYVVEQKTDYSCGAAALATLLRYAFARPITENDVIVGMFNGANAEQVRKQGFSMLDMKRYVNSLQLRASGFVTGVEKLPSLRIPVIIMLDVNGYKHFVVLKLATKDSVFIADPALGNRSLRMDEFKRQWNGVLLAVAGPGYRPNTPLRRIPAILSARSAVNSMQPVELAELVEYGFLHSDFF</sequence>
<dbReference type="GO" id="GO:0005524">
    <property type="term" value="F:ATP binding"/>
    <property type="evidence" value="ECO:0007669"/>
    <property type="project" value="InterPro"/>
</dbReference>